<accession>A0A2S2E3D4</accession>
<name>A0A2S2E3D4_9ALTE</name>
<dbReference type="Proteomes" id="UP000245728">
    <property type="component" value="Chromosome"/>
</dbReference>
<organism evidence="1 2">
    <name type="scientific">Saliniradius amylolyticus</name>
    <dbReference type="NCBI Taxonomy" id="2183582"/>
    <lineage>
        <taxon>Bacteria</taxon>
        <taxon>Pseudomonadati</taxon>
        <taxon>Pseudomonadota</taxon>
        <taxon>Gammaproteobacteria</taxon>
        <taxon>Alteromonadales</taxon>
        <taxon>Alteromonadaceae</taxon>
        <taxon>Saliniradius</taxon>
    </lineage>
</organism>
<gene>
    <name evidence="1" type="primary">rlmE</name>
    <name evidence="1" type="ORF">HMF8227_01028</name>
</gene>
<protein>
    <submittedName>
        <fullName evidence="1">23S rRNA (Uridine(2552)-2'-O)-methyltransferase</fullName>
        <ecNumber evidence="1">2.1.1.166</ecNumber>
    </submittedName>
</protein>
<keyword evidence="1" id="KW-0808">Transferase</keyword>
<dbReference type="EC" id="2.1.1.166" evidence="1"/>
<evidence type="ECO:0000313" key="2">
    <source>
        <dbReference type="Proteomes" id="UP000245728"/>
    </source>
</evidence>
<evidence type="ECO:0000313" key="1">
    <source>
        <dbReference type="EMBL" id="AWL11517.1"/>
    </source>
</evidence>
<dbReference type="EMBL" id="CP029347">
    <property type="protein sequence ID" value="AWL11517.1"/>
    <property type="molecule type" value="Genomic_DNA"/>
</dbReference>
<dbReference type="AlphaFoldDB" id="A0A2S2E3D4"/>
<keyword evidence="1" id="KW-0489">Methyltransferase</keyword>
<reference evidence="1 2" key="1">
    <citation type="submission" date="2018-05" db="EMBL/GenBank/DDBJ databases">
        <title>Salinimonas sp. HMF8227 Genome sequencing and assembly.</title>
        <authorList>
            <person name="Kang H."/>
            <person name="Kang J."/>
            <person name="Cha I."/>
            <person name="Kim H."/>
            <person name="Joh K."/>
        </authorList>
    </citation>
    <scope>NUCLEOTIDE SEQUENCE [LARGE SCALE GENOMIC DNA]</scope>
    <source>
        <strain evidence="1 2">HMF8227</strain>
    </source>
</reference>
<keyword evidence="2" id="KW-1185">Reference proteome</keyword>
<dbReference type="GO" id="GO:0008168">
    <property type="term" value="F:methyltransferase activity"/>
    <property type="evidence" value="ECO:0007669"/>
    <property type="project" value="UniProtKB-KW"/>
</dbReference>
<dbReference type="GO" id="GO:0032259">
    <property type="term" value="P:methylation"/>
    <property type="evidence" value="ECO:0007669"/>
    <property type="project" value="UniProtKB-KW"/>
</dbReference>
<proteinExistence type="predicted"/>
<sequence>MSSMFKKVQKQGWRSWVVFELEQIRDKDKLIKLGMTVVDLRAAFSG</sequence>
<dbReference type="KEGG" id="salh:HMF8227_01028"/>